<name>A0ABS7I3P7_9MICO</name>
<evidence type="ECO:0000256" key="1">
    <source>
        <dbReference type="SAM" id="SignalP"/>
    </source>
</evidence>
<comment type="caution">
    <text evidence="2">The sequence shown here is derived from an EMBL/GenBank/DDBJ whole genome shotgun (WGS) entry which is preliminary data.</text>
</comment>
<dbReference type="Proteomes" id="UP000777440">
    <property type="component" value="Unassembled WGS sequence"/>
</dbReference>
<gene>
    <name evidence="2" type="ORF">JNB61_18365</name>
</gene>
<evidence type="ECO:0000313" key="3">
    <source>
        <dbReference type="Proteomes" id="UP000777440"/>
    </source>
</evidence>
<dbReference type="EMBL" id="JAEUAX010000015">
    <property type="protein sequence ID" value="MBW9111739.1"/>
    <property type="molecule type" value="Genomic_DNA"/>
</dbReference>
<sequence length="505" mass="52777">MRAGAWATPVIMVAAQTPLAAASEEPVQLTLDAQPVAASGEQWLAFGVKNSTPNIATQVMLVVTATGSTTFTDAEALDGWTITVSPTGTATAIGVLAPGASANIRVRANVQPLPNGSVATATVFESGTAVDVKTTVIEGYGQTRPAVVRSFGPNGTHWPPHTPWIGAVAPHTVDVDCTWAAIGAAIRAVTAEQAAAGMHIRVRPGTLPGNGSSSGSTPVLRGMGNANWGQNVLVSPLEGWGSVTISDPARLRDVYGVTFARINGDRMLLTNGTRSAWAQSRFTTGFSIASSYNAVTENCGAYEIVVLEPRTGITDPLGYAAGAGSTLDKSVFEGCYVAPVFRPVGATDHLDTLQMYGSGWYRGLTVRDSTFFGSRNCALQIGGSPASDPRKGTPFVTVDHSVLTSQATAVRVRYPQPDGTEPPTINQAINGSGEPGQLHAYDSYVFGSIYDSTWGTVRNTRVSSTVRPANDGAFTADPSLEQWGAAQFDVLTPAPTDAYLAQIWS</sequence>
<dbReference type="InterPro" id="IPR011050">
    <property type="entry name" value="Pectin_lyase_fold/virulence"/>
</dbReference>
<protein>
    <submittedName>
        <fullName evidence="2">Uncharacterized protein</fullName>
    </submittedName>
</protein>
<evidence type="ECO:0000313" key="2">
    <source>
        <dbReference type="EMBL" id="MBW9111739.1"/>
    </source>
</evidence>
<dbReference type="RefSeq" id="WP_220340582.1">
    <property type="nucleotide sequence ID" value="NZ_JAEUAX010000015.1"/>
</dbReference>
<reference evidence="2 3" key="1">
    <citation type="journal article" date="2021" name="MBio">
        <title>Poor Competitiveness of Bradyrhizobium in Pigeon Pea Root Colonization in Indian Soils.</title>
        <authorList>
            <person name="Chalasani D."/>
            <person name="Basu A."/>
            <person name="Pullabhotla S.V.S.R.N."/>
            <person name="Jorrin B."/>
            <person name="Neal A.L."/>
            <person name="Poole P.S."/>
            <person name="Podile A.R."/>
            <person name="Tkacz A."/>
        </authorList>
    </citation>
    <scope>NUCLEOTIDE SEQUENCE [LARGE SCALE GENOMIC DNA]</scope>
    <source>
        <strain evidence="2 3">HU12</strain>
    </source>
</reference>
<feature type="signal peptide" evidence="1">
    <location>
        <begin position="1"/>
        <end position="22"/>
    </location>
</feature>
<dbReference type="SUPFAM" id="SSF51126">
    <property type="entry name" value="Pectin lyase-like"/>
    <property type="match status" value="1"/>
</dbReference>
<proteinExistence type="predicted"/>
<keyword evidence="1" id="KW-0732">Signal</keyword>
<keyword evidence="3" id="KW-1185">Reference proteome</keyword>
<accession>A0ABS7I3P7</accession>
<organism evidence="2 3">
    <name type="scientific">Microbacterium ureisolvens</name>
    <dbReference type="NCBI Taxonomy" id="2781186"/>
    <lineage>
        <taxon>Bacteria</taxon>
        <taxon>Bacillati</taxon>
        <taxon>Actinomycetota</taxon>
        <taxon>Actinomycetes</taxon>
        <taxon>Micrococcales</taxon>
        <taxon>Microbacteriaceae</taxon>
        <taxon>Microbacterium</taxon>
    </lineage>
</organism>
<feature type="chain" id="PRO_5047527720" evidence="1">
    <location>
        <begin position="23"/>
        <end position="505"/>
    </location>
</feature>